<dbReference type="Proteomes" id="UP000214684">
    <property type="component" value="Unassembled WGS sequence"/>
</dbReference>
<organism evidence="2 3">
    <name type="scientific">Flavobacterium araucananum</name>
    <dbReference type="NCBI Taxonomy" id="946678"/>
    <lineage>
        <taxon>Bacteria</taxon>
        <taxon>Pseudomonadati</taxon>
        <taxon>Bacteroidota</taxon>
        <taxon>Flavobacteriia</taxon>
        <taxon>Flavobacteriales</taxon>
        <taxon>Flavobacteriaceae</taxon>
        <taxon>Flavobacterium</taxon>
    </lineage>
</organism>
<reference evidence="2 3" key="1">
    <citation type="submission" date="2016-11" db="EMBL/GenBank/DDBJ databases">
        <title>Whole genomes of Flavobacteriaceae.</title>
        <authorList>
            <person name="Stine C."/>
            <person name="Li C."/>
            <person name="Tadesse D."/>
        </authorList>
    </citation>
    <scope>NUCLEOTIDE SEQUENCE [LARGE SCALE GENOMIC DNA]</scope>
    <source>
        <strain evidence="2 3">DSM 24704</strain>
    </source>
</reference>
<sequence>MATNISFGNYTPPDKTEKEIKEMTLAVLFDGTLNNQRNTYIRKEKEKKKKGVSYDKDAVKDDPWGVDKDSYDNDYSNVARIQEFYSLGKDKALYIEGIGTLDGDTDTLAGYLTGTGETGIRAKVRSGCEKVFNEVSKLKGAKVNLVLDVFGFSRGSAAARAFVNEVTKGAYTASKVWDSEKEKWNYYDLDSKKVEKEQLPKRGHLGVLCEKNEIEINTVKIRFVGLYDTVSSYGVNFEDDATGKDDVREINLKAISDSAVKNVVQIAAGHEWRKNFNLTNINSAGTKGIQYLLPGCHCDIGGAYENGSFEQDHFVKMDKDGRDAAMKYGFASKQFEPFKEKYKKELVESGWYKPDQLKFVMVTDDYNIMYKGTRYIDQRYSFLSLHFMSGFAKEKEAGFDIDGIKKKFKIPEKAGDKEHILGYVKKKLEAYIEAVKNTEDYKRSTLSYKKYLDFANEKTLINTNLHWSATDKTGHGPRANQIRKIIDG</sequence>
<dbReference type="PANTHER" id="PTHR33840:SF1">
    <property type="entry name" value="TLE1 PHOSPHOLIPASE DOMAIN-CONTAINING PROTEIN"/>
    <property type="match status" value="1"/>
</dbReference>
<evidence type="ECO:0000313" key="3">
    <source>
        <dbReference type="Proteomes" id="UP000214684"/>
    </source>
</evidence>
<dbReference type="Pfam" id="PF09994">
    <property type="entry name" value="T6SS_Tle1-like_cat"/>
    <property type="match status" value="1"/>
</dbReference>
<keyword evidence="3" id="KW-1185">Reference proteome</keyword>
<dbReference type="EMBL" id="MUGS01000009">
    <property type="protein sequence ID" value="OXG07730.1"/>
    <property type="molecule type" value="Genomic_DNA"/>
</dbReference>
<accession>A0A227PCV1</accession>
<dbReference type="PANTHER" id="PTHR33840">
    <property type="match status" value="1"/>
</dbReference>
<dbReference type="RefSeq" id="WP_089478944.1">
    <property type="nucleotide sequence ID" value="NZ_MUGS01000009.1"/>
</dbReference>
<protein>
    <recommendedName>
        <fullName evidence="1">T6SS Phospholipase effector Tle1-like catalytic domain-containing protein</fullName>
    </recommendedName>
</protein>
<proteinExistence type="predicted"/>
<dbReference type="OrthoDB" id="4378831at2"/>
<feature type="domain" description="T6SS Phospholipase effector Tle1-like catalytic" evidence="1">
    <location>
        <begin position="65"/>
        <end position="307"/>
    </location>
</feature>
<evidence type="ECO:0000313" key="2">
    <source>
        <dbReference type="EMBL" id="OXG07730.1"/>
    </source>
</evidence>
<dbReference type="InterPro" id="IPR018712">
    <property type="entry name" value="Tle1-like_cat"/>
</dbReference>
<gene>
    <name evidence="2" type="ORF">B0A64_07720</name>
</gene>
<dbReference type="AlphaFoldDB" id="A0A227PCV1"/>
<evidence type="ECO:0000259" key="1">
    <source>
        <dbReference type="Pfam" id="PF09994"/>
    </source>
</evidence>
<name>A0A227PCV1_9FLAO</name>
<comment type="caution">
    <text evidence="2">The sequence shown here is derived from an EMBL/GenBank/DDBJ whole genome shotgun (WGS) entry which is preliminary data.</text>
</comment>